<sequence length="372" mass="42949">MQKATTLKIVLKILSIANAVSISLYIYDSKNITRVCPRLTKNHFELNNFSKMKVKFAVQIFSKSVANGITFYKNKQFSGFDDSDETIQFTLLINDLFDALNRKYPLEGIRKSSKDLEVLKYALTWLDEWHANLTKNLIREDEFLTISTAEGLKITIKSTIDLVEYLLNECGFEYVLSAKTNQDCLEKFFGIIRQVASPNDHPSTPSFLQLYRMLSVYCVIKPPKAGNCTILDDNTSPISVVDLKNVIVEDGQWELDDIFEDHDYYQTPQSTVIECVVHFLAGYLTKRLKISTKCEICIKSLNTEYGKSTNKTTDLNENRILTFPCKEHKVEILTNIFVIYITMRMRQFSYMKNQESKKQNKTKKKLSKLMNT</sequence>
<name>A0A6G0TDZ1_APHGL</name>
<gene>
    <name evidence="4" type="ORF">AGLY_011514</name>
</gene>
<evidence type="ECO:0000313" key="5">
    <source>
        <dbReference type="Proteomes" id="UP000475862"/>
    </source>
</evidence>
<dbReference type="AlphaFoldDB" id="A0A6G0TDZ1"/>
<proteinExistence type="predicted"/>
<dbReference type="Proteomes" id="UP000475862">
    <property type="component" value="Unassembled WGS sequence"/>
</dbReference>
<comment type="caution">
    <text evidence="4">The sequence shown here is derived from an EMBL/GenBank/DDBJ whole genome shotgun (WGS) entry which is preliminary data.</text>
</comment>
<feature type="compositionally biased region" description="Basic residues" evidence="1">
    <location>
        <begin position="359"/>
        <end position="372"/>
    </location>
</feature>
<feature type="domain" description="Transposable element P transposase-like RNase H C-terminal" evidence="3">
    <location>
        <begin position="179"/>
        <end position="212"/>
    </location>
</feature>
<dbReference type="Pfam" id="PF21789">
    <property type="entry name" value="TNP-like_RNaseH_C"/>
    <property type="match status" value="1"/>
</dbReference>
<dbReference type="InterPro" id="IPR048367">
    <property type="entry name" value="TNP-like_RNaseH_C"/>
</dbReference>
<dbReference type="OrthoDB" id="6613714at2759"/>
<feature type="domain" description="Transposable element P transposase-like GTP-binding insertion" evidence="2">
    <location>
        <begin position="28"/>
        <end position="106"/>
    </location>
</feature>
<accession>A0A6G0TDZ1</accession>
<dbReference type="PANTHER" id="PTHR47577:SF2">
    <property type="entry name" value="THAP DOMAIN CONTAINING 9"/>
    <property type="match status" value="1"/>
</dbReference>
<evidence type="ECO:0000313" key="4">
    <source>
        <dbReference type="EMBL" id="KAE9530052.1"/>
    </source>
</evidence>
<evidence type="ECO:0000259" key="3">
    <source>
        <dbReference type="Pfam" id="PF21789"/>
    </source>
</evidence>
<dbReference type="InterPro" id="IPR048366">
    <property type="entry name" value="TNP-like_GBD"/>
</dbReference>
<protein>
    <recommendedName>
        <fullName evidence="6">Transposable element P transposase</fullName>
    </recommendedName>
</protein>
<dbReference type="Pfam" id="PF21788">
    <property type="entry name" value="TNP-like_GBD"/>
    <property type="match status" value="1"/>
</dbReference>
<dbReference type="PANTHER" id="PTHR47577">
    <property type="entry name" value="THAP DOMAIN-CONTAINING PROTEIN 6"/>
    <property type="match status" value="1"/>
</dbReference>
<dbReference type="EMBL" id="VYZN01000043">
    <property type="protein sequence ID" value="KAE9530052.1"/>
    <property type="molecule type" value="Genomic_DNA"/>
</dbReference>
<evidence type="ECO:0000259" key="2">
    <source>
        <dbReference type="Pfam" id="PF21788"/>
    </source>
</evidence>
<feature type="region of interest" description="Disordered" evidence="1">
    <location>
        <begin position="352"/>
        <end position="372"/>
    </location>
</feature>
<organism evidence="4 5">
    <name type="scientific">Aphis glycines</name>
    <name type="common">Soybean aphid</name>
    <dbReference type="NCBI Taxonomy" id="307491"/>
    <lineage>
        <taxon>Eukaryota</taxon>
        <taxon>Metazoa</taxon>
        <taxon>Ecdysozoa</taxon>
        <taxon>Arthropoda</taxon>
        <taxon>Hexapoda</taxon>
        <taxon>Insecta</taxon>
        <taxon>Pterygota</taxon>
        <taxon>Neoptera</taxon>
        <taxon>Paraneoptera</taxon>
        <taxon>Hemiptera</taxon>
        <taxon>Sternorrhyncha</taxon>
        <taxon>Aphidomorpha</taxon>
        <taxon>Aphidoidea</taxon>
        <taxon>Aphididae</taxon>
        <taxon>Aphidini</taxon>
        <taxon>Aphis</taxon>
        <taxon>Aphis</taxon>
    </lineage>
</organism>
<keyword evidence="5" id="KW-1185">Reference proteome</keyword>
<evidence type="ECO:0008006" key="6">
    <source>
        <dbReference type="Google" id="ProtNLM"/>
    </source>
</evidence>
<reference evidence="4 5" key="1">
    <citation type="submission" date="2019-08" db="EMBL/GenBank/DDBJ databases">
        <title>The genome of the soybean aphid Biotype 1, its phylome, world population structure and adaptation to the North American continent.</title>
        <authorList>
            <person name="Giordano R."/>
            <person name="Donthu R.K."/>
            <person name="Hernandez A.G."/>
            <person name="Wright C.L."/>
            <person name="Zimin A.V."/>
        </authorList>
    </citation>
    <scope>NUCLEOTIDE SEQUENCE [LARGE SCALE GENOMIC DNA]</scope>
    <source>
        <tissue evidence="4">Whole aphids</tissue>
    </source>
</reference>
<evidence type="ECO:0000256" key="1">
    <source>
        <dbReference type="SAM" id="MobiDB-lite"/>
    </source>
</evidence>